<dbReference type="EMBL" id="JBHTFQ010000006">
    <property type="protein sequence ID" value="MFC7704857.1"/>
    <property type="molecule type" value="Genomic_DNA"/>
</dbReference>
<accession>A0ABW2UNR3</accession>
<keyword evidence="2" id="KW-1185">Reference proteome</keyword>
<reference evidence="2" key="1">
    <citation type="journal article" date="2019" name="Int. J. Syst. Evol. Microbiol.">
        <title>The Global Catalogue of Microorganisms (GCM) 10K type strain sequencing project: providing services to taxonomists for standard genome sequencing and annotation.</title>
        <authorList>
            <consortium name="The Broad Institute Genomics Platform"/>
            <consortium name="The Broad Institute Genome Sequencing Center for Infectious Disease"/>
            <person name="Wu L."/>
            <person name="Ma J."/>
        </authorList>
    </citation>
    <scope>NUCLEOTIDE SEQUENCE [LARGE SCALE GENOMIC DNA]</scope>
    <source>
        <strain evidence="2">CGMCC 1.12750</strain>
    </source>
</reference>
<comment type="caution">
    <text evidence="1">The sequence shown here is derived from an EMBL/GenBank/DDBJ whole genome shotgun (WGS) entry which is preliminary data.</text>
</comment>
<organism evidence="1 2">
    <name type="scientific">Plastorhodobacter daqingensis</name>
    <dbReference type="NCBI Taxonomy" id="1387281"/>
    <lineage>
        <taxon>Bacteria</taxon>
        <taxon>Pseudomonadati</taxon>
        <taxon>Pseudomonadota</taxon>
        <taxon>Alphaproteobacteria</taxon>
        <taxon>Rhodobacterales</taxon>
        <taxon>Paracoccaceae</taxon>
        <taxon>Plastorhodobacter</taxon>
    </lineage>
</organism>
<evidence type="ECO:0008006" key="3">
    <source>
        <dbReference type="Google" id="ProtNLM"/>
    </source>
</evidence>
<gene>
    <name evidence="1" type="ORF">ACFQXB_11685</name>
</gene>
<proteinExistence type="predicted"/>
<dbReference type="Proteomes" id="UP001596516">
    <property type="component" value="Unassembled WGS sequence"/>
</dbReference>
<sequence>MSETYHPRGKTVNGFRVRAHPIYQIWASMKKRCNNPNELGYENYGGRGISYCSRWKHFECFAEDMYPSYQEGLTIERIDNDGDYSPENCRWADRTEQCLNRRNFINNSTVYPGVNLKENGTFIARYQEYGVRYNLGRFRTAEEARHYRERFIDLLHRDTASALRLIERRARLDSSTALRGVTKNKDGLFVVRKTVNGERVYLGTTKTIEEAKLLLGACDE</sequence>
<name>A0ABW2UNR3_9RHOB</name>
<protein>
    <recommendedName>
        <fullName evidence="3">AP2/ERF domain-containing protein</fullName>
    </recommendedName>
</protein>
<dbReference type="RefSeq" id="WP_377403699.1">
    <property type="nucleotide sequence ID" value="NZ_JBHTFQ010000006.1"/>
</dbReference>
<evidence type="ECO:0000313" key="1">
    <source>
        <dbReference type="EMBL" id="MFC7704857.1"/>
    </source>
</evidence>
<evidence type="ECO:0000313" key="2">
    <source>
        <dbReference type="Proteomes" id="UP001596516"/>
    </source>
</evidence>